<dbReference type="PANTHER" id="PTHR11373:SF4">
    <property type="entry name" value="DEOXYNUCLEOSIDE TRIPHOSPHATE TRIPHOSPHOHYDROLASE SAMHD1"/>
    <property type="match status" value="1"/>
</dbReference>
<dbReference type="PANTHER" id="PTHR11373">
    <property type="entry name" value="DEOXYNUCLEOSIDE TRIPHOSPHATE TRIPHOSPHOHYDROLASE"/>
    <property type="match status" value="1"/>
</dbReference>
<dbReference type="InterPro" id="IPR050135">
    <property type="entry name" value="dGTPase-like"/>
</dbReference>
<organism evidence="2 3">
    <name type="scientific">Williamsoniiplasma lucivorax</name>
    <dbReference type="NCBI Taxonomy" id="209274"/>
    <lineage>
        <taxon>Bacteria</taxon>
        <taxon>Bacillati</taxon>
        <taxon>Mycoplasmatota</taxon>
        <taxon>Mollicutes</taxon>
        <taxon>Entomoplasmatales</taxon>
        <taxon>Williamsoniiplasma</taxon>
    </lineage>
</organism>
<dbReference type="CDD" id="cd00077">
    <property type="entry name" value="HDc"/>
    <property type="match status" value="1"/>
</dbReference>
<dbReference type="Gene3D" id="1.10.3210.10">
    <property type="entry name" value="Hypothetical protein af1432"/>
    <property type="match status" value="1"/>
</dbReference>
<feature type="domain" description="HD" evidence="1">
    <location>
        <begin position="53"/>
        <end position="168"/>
    </location>
</feature>
<reference evidence="2 3" key="1">
    <citation type="submission" date="2017-11" db="EMBL/GenBank/DDBJ databases">
        <title>Genome sequence of Entomoplasma lucivorax PIPN-2 (ATCC 49196).</title>
        <authorList>
            <person name="Lo W.-S."/>
            <person name="Gasparich G.E."/>
            <person name="Kuo C.-H."/>
        </authorList>
    </citation>
    <scope>NUCLEOTIDE SEQUENCE [LARGE SCALE GENOMIC DNA]</scope>
    <source>
        <strain evidence="2 3">PIPN-2</strain>
    </source>
</reference>
<protein>
    <submittedName>
        <fullName evidence="2">HD superfamily phosphohydrolase</fullName>
    </submittedName>
</protein>
<dbReference type="Pfam" id="PF01966">
    <property type="entry name" value="HD"/>
    <property type="match status" value="1"/>
</dbReference>
<dbReference type="SUPFAM" id="SSF109604">
    <property type="entry name" value="HD-domain/PDEase-like"/>
    <property type="match status" value="1"/>
</dbReference>
<dbReference type="GO" id="GO:0008832">
    <property type="term" value="F:dGTPase activity"/>
    <property type="evidence" value="ECO:0007669"/>
    <property type="project" value="TreeGrafter"/>
</dbReference>
<proteinExistence type="predicted"/>
<name>A0A2S5RFC8_9MOLU</name>
<dbReference type="Proteomes" id="UP000237865">
    <property type="component" value="Unassembled WGS sequence"/>
</dbReference>
<gene>
    <name evidence="2" type="ORF">ELUCI_v1c03150</name>
</gene>
<evidence type="ECO:0000313" key="2">
    <source>
        <dbReference type="EMBL" id="PPE06024.1"/>
    </source>
</evidence>
<dbReference type="InterPro" id="IPR045509">
    <property type="entry name" value="HD_assoc_2"/>
</dbReference>
<dbReference type="STRING" id="1399797.GCA_000518285_01489"/>
<dbReference type="PROSITE" id="PS51831">
    <property type="entry name" value="HD"/>
    <property type="match status" value="1"/>
</dbReference>
<dbReference type="InterPro" id="IPR003607">
    <property type="entry name" value="HD/PDEase_dom"/>
</dbReference>
<keyword evidence="2" id="KW-0378">Hydrolase</keyword>
<evidence type="ECO:0000259" key="1">
    <source>
        <dbReference type="PROSITE" id="PS51831"/>
    </source>
</evidence>
<dbReference type="EMBL" id="PHNE01000001">
    <property type="protein sequence ID" value="PPE06024.1"/>
    <property type="molecule type" value="Genomic_DNA"/>
</dbReference>
<dbReference type="GO" id="GO:0006203">
    <property type="term" value="P:dGTP catabolic process"/>
    <property type="evidence" value="ECO:0007669"/>
    <property type="project" value="TreeGrafter"/>
</dbReference>
<dbReference type="Pfam" id="PF19276">
    <property type="entry name" value="HD_assoc_2"/>
    <property type="match status" value="1"/>
</dbReference>
<sequence>MYEKVIRDNVHGDIYFNHPIFIEILDTPEMQRLRRILQLGGTSLAYPGATHTRFSHSIGVYHILTLFLESNDLSHLSSQDKKIVLLAGLMHDIGHGPFSHSFEKVCLQNHEKYSTEIIKNPQGNIFKILKKHKINPEEVVSIIEGTHPNKILNLLVSSQLDADRLDYLQRDAQNCGVGYATLDIRWIVRHVRIVDHKIVFPKKSIHAIESYLLGRYHMYKQVYDHKCSISFDALLEVWFKRLKDLYTSKFDFENPQIEVIFQELLNNQIIPIEKYLQLDDYSMFDIFKITQKSKDKTLADLSARLLNRKTFTIVKATEVNKNNLIKQLENNGFDPQYYLIELIPKKSIVYQDGVVNGKDETIWIQNSTQLEPLSKYSMFAESMKLINQANNEKIFLFPKKLV</sequence>
<evidence type="ECO:0000313" key="3">
    <source>
        <dbReference type="Proteomes" id="UP000237865"/>
    </source>
</evidence>
<dbReference type="InterPro" id="IPR006674">
    <property type="entry name" value="HD_domain"/>
</dbReference>
<comment type="caution">
    <text evidence="2">The sequence shown here is derived from an EMBL/GenBank/DDBJ whole genome shotgun (WGS) entry which is preliminary data.</text>
</comment>
<accession>A0A2S5RFC8</accession>
<keyword evidence="3" id="KW-1185">Reference proteome</keyword>
<dbReference type="SMART" id="SM00471">
    <property type="entry name" value="HDc"/>
    <property type="match status" value="1"/>
</dbReference>
<dbReference type="AlphaFoldDB" id="A0A2S5RFC8"/>